<feature type="repeat" description="WD" evidence="5">
    <location>
        <begin position="165"/>
        <end position="206"/>
    </location>
</feature>
<dbReference type="PROSITE" id="PS50082">
    <property type="entry name" value="WD_REPEATS_2"/>
    <property type="match status" value="6"/>
</dbReference>
<keyword evidence="3 4" id="KW-0103">Bromodomain</keyword>
<name>A0ABM5L7F7_DIAVI</name>
<dbReference type="GeneID" id="114326091"/>
<feature type="domain" description="Bromo" evidence="7">
    <location>
        <begin position="1183"/>
        <end position="1253"/>
    </location>
</feature>
<dbReference type="Pfam" id="PF25437">
    <property type="entry name" value="BRWD1_N"/>
    <property type="match status" value="1"/>
</dbReference>
<evidence type="ECO:0000313" key="8">
    <source>
        <dbReference type="EnsemblMetazoa" id="XP_050518373.1"/>
    </source>
</evidence>
<feature type="repeat" description="WD" evidence="5">
    <location>
        <begin position="352"/>
        <end position="383"/>
    </location>
</feature>
<feature type="compositionally biased region" description="Low complexity" evidence="6">
    <location>
        <begin position="921"/>
        <end position="940"/>
    </location>
</feature>
<feature type="compositionally biased region" description="Basic and acidic residues" evidence="6">
    <location>
        <begin position="1489"/>
        <end position="1516"/>
    </location>
</feature>
<dbReference type="CDD" id="cd05529">
    <property type="entry name" value="Bromo_WDR9_I_like"/>
    <property type="match status" value="1"/>
</dbReference>
<feature type="region of interest" description="Disordered" evidence="6">
    <location>
        <begin position="1423"/>
        <end position="1628"/>
    </location>
</feature>
<organism evidence="8 9">
    <name type="scientific">Diabrotica virgifera virgifera</name>
    <name type="common">western corn rootworm</name>
    <dbReference type="NCBI Taxonomy" id="50390"/>
    <lineage>
        <taxon>Eukaryota</taxon>
        <taxon>Metazoa</taxon>
        <taxon>Ecdysozoa</taxon>
        <taxon>Arthropoda</taxon>
        <taxon>Hexapoda</taxon>
        <taxon>Insecta</taxon>
        <taxon>Pterygota</taxon>
        <taxon>Neoptera</taxon>
        <taxon>Endopterygota</taxon>
        <taxon>Coleoptera</taxon>
        <taxon>Polyphaga</taxon>
        <taxon>Cucujiformia</taxon>
        <taxon>Chrysomeloidea</taxon>
        <taxon>Chrysomelidae</taxon>
        <taxon>Galerucinae</taxon>
        <taxon>Diabroticina</taxon>
        <taxon>Diabroticites</taxon>
        <taxon>Diabrotica</taxon>
    </lineage>
</organism>
<feature type="domain" description="Bromo" evidence="7">
    <location>
        <begin position="1331"/>
        <end position="1401"/>
    </location>
</feature>
<feature type="compositionally biased region" description="Low complexity" evidence="6">
    <location>
        <begin position="1562"/>
        <end position="1572"/>
    </location>
</feature>
<feature type="region of interest" description="Disordered" evidence="6">
    <location>
        <begin position="1290"/>
        <end position="1319"/>
    </location>
</feature>
<dbReference type="PANTHER" id="PTHR16266">
    <property type="entry name" value="WD REPEAT DOMAIN 9"/>
    <property type="match status" value="1"/>
</dbReference>
<dbReference type="SUPFAM" id="SSF50978">
    <property type="entry name" value="WD40 repeat-like"/>
    <property type="match status" value="1"/>
</dbReference>
<feature type="repeat" description="WD" evidence="5">
    <location>
        <begin position="207"/>
        <end position="248"/>
    </location>
</feature>
<feature type="repeat" description="WD" evidence="5">
    <location>
        <begin position="452"/>
        <end position="494"/>
    </location>
</feature>
<feature type="compositionally biased region" description="Low complexity" evidence="6">
    <location>
        <begin position="877"/>
        <end position="901"/>
    </location>
</feature>
<dbReference type="Pfam" id="PF25313">
    <property type="entry name" value="BRWD_AD"/>
    <property type="match status" value="1"/>
</dbReference>
<evidence type="ECO:0000256" key="6">
    <source>
        <dbReference type="SAM" id="MobiDB-lite"/>
    </source>
</evidence>
<evidence type="ECO:0000259" key="7">
    <source>
        <dbReference type="PROSITE" id="PS50014"/>
    </source>
</evidence>
<feature type="compositionally biased region" description="Polar residues" evidence="6">
    <location>
        <begin position="1458"/>
        <end position="1474"/>
    </location>
</feature>
<evidence type="ECO:0000256" key="3">
    <source>
        <dbReference type="ARBA" id="ARBA00023117"/>
    </source>
</evidence>
<dbReference type="InterPro" id="IPR019775">
    <property type="entry name" value="WD40_repeat_CS"/>
</dbReference>
<feature type="compositionally biased region" description="Polar residues" evidence="6">
    <location>
        <begin position="904"/>
        <end position="920"/>
    </location>
</feature>
<proteinExistence type="predicted"/>
<dbReference type="SMART" id="SM00297">
    <property type="entry name" value="BROMO"/>
    <property type="match status" value="2"/>
</dbReference>
<dbReference type="InterPro" id="IPR057452">
    <property type="entry name" value="BRWD/PHIP_N"/>
</dbReference>
<feature type="compositionally biased region" description="Basic and acidic residues" evidence="6">
    <location>
        <begin position="655"/>
        <end position="671"/>
    </location>
</feature>
<protein>
    <recommendedName>
        <fullName evidence="7">Bromo domain-containing protein</fullName>
    </recommendedName>
</protein>
<feature type="compositionally biased region" description="Acidic residues" evidence="6">
    <location>
        <begin position="798"/>
        <end position="821"/>
    </location>
</feature>
<keyword evidence="9" id="KW-1185">Reference proteome</keyword>
<evidence type="ECO:0000256" key="2">
    <source>
        <dbReference type="ARBA" id="ARBA00022737"/>
    </source>
</evidence>
<feature type="compositionally biased region" description="Basic residues" evidence="6">
    <location>
        <begin position="1425"/>
        <end position="1435"/>
    </location>
</feature>
<evidence type="ECO:0000313" key="9">
    <source>
        <dbReference type="Proteomes" id="UP001652700"/>
    </source>
</evidence>
<accession>A0ABM5L7F7</accession>
<dbReference type="Proteomes" id="UP001652700">
    <property type="component" value="Unplaced"/>
</dbReference>
<dbReference type="PROSITE" id="PS50014">
    <property type="entry name" value="BROMODOMAIN_2"/>
    <property type="match status" value="2"/>
</dbReference>
<dbReference type="InterPro" id="IPR001487">
    <property type="entry name" value="Bromodomain"/>
</dbReference>
<feature type="repeat" description="WD" evidence="5">
    <location>
        <begin position="249"/>
        <end position="284"/>
    </location>
</feature>
<keyword evidence="1 5" id="KW-0853">WD repeat</keyword>
<dbReference type="Gene3D" id="1.20.920.10">
    <property type="entry name" value="Bromodomain-like"/>
    <property type="match status" value="2"/>
</dbReference>
<dbReference type="InterPro" id="IPR036322">
    <property type="entry name" value="WD40_repeat_dom_sf"/>
</dbReference>
<feature type="region of interest" description="Disordered" evidence="6">
    <location>
        <begin position="637"/>
        <end position="671"/>
    </location>
</feature>
<dbReference type="InterPro" id="IPR018359">
    <property type="entry name" value="Bromodomain_CS"/>
</dbReference>
<evidence type="ECO:0000256" key="4">
    <source>
        <dbReference type="PROSITE-ProRule" id="PRU00035"/>
    </source>
</evidence>
<dbReference type="SMART" id="SM00320">
    <property type="entry name" value="WD40"/>
    <property type="match status" value="8"/>
</dbReference>
<feature type="region of interest" description="Disordered" evidence="6">
    <location>
        <begin position="716"/>
        <end position="739"/>
    </location>
</feature>
<feature type="repeat" description="WD" evidence="5">
    <location>
        <begin position="410"/>
        <end position="451"/>
    </location>
</feature>
<dbReference type="EnsemblMetazoa" id="XM_050662416.1">
    <property type="protein sequence ID" value="XP_050518373.1"/>
    <property type="gene ID" value="LOC114326091"/>
</dbReference>
<dbReference type="PROSITE" id="PS00678">
    <property type="entry name" value="WD_REPEATS_1"/>
    <property type="match status" value="2"/>
</dbReference>
<dbReference type="Gene3D" id="2.130.10.10">
    <property type="entry name" value="YVTN repeat-like/Quinoprotein amine dehydrogenase"/>
    <property type="match status" value="3"/>
</dbReference>
<dbReference type="CDD" id="cd00200">
    <property type="entry name" value="WD40"/>
    <property type="match status" value="1"/>
</dbReference>
<dbReference type="InterPro" id="IPR015943">
    <property type="entry name" value="WD40/YVTN_repeat-like_dom_sf"/>
</dbReference>
<dbReference type="InterPro" id="IPR052060">
    <property type="entry name" value="Bromo_WD_repeat"/>
</dbReference>
<dbReference type="PANTHER" id="PTHR16266:SF17">
    <property type="entry name" value="BRWD3"/>
    <property type="match status" value="1"/>
</dbReference>
<dbReference type="PRINTS" id="PR00503">
    <property type="entry name" value="BROMODOMAIN"/>
</dbReference>
<sequence length="1628" mass="186183">MENVQNSDAYFLIQKFLSSGLLKKTLKVFNEELEEHKILPTRIDWEGNKHDRTVEDMVRQFPNIRPDYLLHLCDQAMKSKEQDALSKSKSFLSFRPNVHVGNEFLTNFGQLFNYVTRLHGIPIQNIKLSCNLANSLRSREISGPLTRHRTITPKLFTSMQIQRTTVGHLSSVYCLLFDHSGKYIITGADDLLIKLWSAHTGRLISVFRGASSEITDIAINSENTLLAAGSIDRILRVWNLQNGTPVAVLTGHTGMITSVNFCPTRCLDVHYLISTSTDGSIAFWPYTYESGIKLEFRNNPILYQEKIRPGQAQMICSSFSPGGTFLATGSADHHVRVYYMKGDEGPHRILEMEAHSDRVDSIQWAHAGLKFLSGSKDGMAIIWWFEKQQWKSIHLDMTTKLTTLTNAPEADSKKLKVTMVCWNKSDLWVVTAVSDHNLKIWTSSTGQLVKVLTGHTDEIYVLEAHPHEDNVMLSAGHDGQLFIWDILKGEIVFKFLNTYDGQGYASVYDVKWSPDGCVVAGSDSQGHILIFGFGTGSPFFQQLPQELFFHTDYRPLVRDSNHAVLDEQTQIPPHLMPPPFLVDIDGNPYPPMLQRLVPGRELCNVDQLVPNIVIGNEGTQEVIQDLPQNHVVAIQENQQEDREQGSSFRPGRRPSVRDHERIRQSTGDWQKDPTFKWQKNVLVEPLSPAVLENSREIRDCIKDAEMEEYQKQLRQRPHMISINTSSNIKKRDERKKKTKYVTRSAVTYEYKDDESSEIENIYETSDSSDWVAEEEQERERPKRSSRRHPRQTTRISDSDGEEDEDIDVEVYEDEDYDESYNDDSNPSYSKAGSSSRKENGAAKLKNSKSDRSNFKESQTNRGPKKETPTRKSKQPASSKGSDSNKDNGSSSSRTNSNRSISAKIDSTSRQNGSASKETNQTNKNSVTNSYSSSSSVPRTSKLTKISEQYRLSEWLSETRPRKSPYYPQLGDEIVYFIEGHQLYLNAVEMKNVYEISVKDLPWHKMTIRDREFAKVIGIQYEIKPPRLCCLKLALMDESGRLTGKVFSVKYHDMPDVLDFFVLKQIYVTAMSRTWKNGNKFRCMIDDEWWIGEIINKAPASDAYPDSSVLCYEIKWNNGEQERMSPWDMEIIDPERMPEDESQSIPVLEEELTSILYKTIQCDWPYSDLSLITKHIVAGITRVMELAIAEPFLVPVDINEYPLYAMVIEYPIDLSTIKARFENKFYRRLTAAQFDIRYLATNAEKFNEKHSNIVKHARILTELCLRILRQCSEYVDVPSLYHRLVSSYDSSESEEEAEAPSTSKNLRTATRKSTHDPDQWQEEGMNLVNQLWTSEDAGPFRQPVDNTVYPDYYQIVKSPVDLGMVKDKLSNKEYNNPQSFCIDMRLIFSNSRLYTPNKKSRIYDMTSRLSSTFEESMKQILSKWRTATRRKNRRKSNTSDNETDATTNSSSSKEKSDTENGVSNDSDNVSASGHKTTTYSESSSNSTVQTKEKVTRSMRTRKDNDAGEYHPREERGPSTRRMGYGSPSEGSSFTCSEDEGVYYKRKNTLRQRSAMKKPNTYDSSQSEESVSSTRRSKRKRKKTESESSDKSSSGANARREEEGTFISAVSSRGRVRKITDKAKALFRRK</sequence>
<dbReference type="PROSITE" id="PS00633">
    <property type="entry name" value="BROMODOMAIN_1"/>
    <property type="match status" value="1"/>
</dbReference>
<dbReference type="InterPro" id="IPR001680">
    <property type="entry name" value="WD40_rpt"/>
</dbReference>
<keyword evidence="2" id="KW-0677">Repeat</keyword>
<evidence type="ECO:0000256" key="1">
    <source>
        <dbReference type="ARBA" id="ARBA00022574"/>
    </source>
</evidence>
<dbReference type="SUPFAM" id="SSF47370">
    <property type="entry name" value="Bromodomain"/>
    <property type="match status" value="2"/>
</dbReference>
<evidence type="ECO:0000256" key="5">
    <source>
        <dbReference type="PROSITE-ProRule" id="PRU00221"/>
    </source>
</evidence>
<dbReference type="RefSeq" id="XP_050518373.1">
    <property type="nucleotide sequence ID" value="XM_050662416.1"/>
</dbReference>
<dbReference type="Pfam" id="PF00400">
    <property type="entry name" value="WD40"/>
    <property type="match status" value="8"/>
</dbReference>
<dbReference type="InterPro" id="IPR057451">
    <property type="entry name" value="BRWD/PHIP_AD"/>
</dbReference>
<feature type="region of interest" description="Disordered" evidence="6">
    <location>
        <begin position="752"/>
        <end position="941"/>
    </location>
</feature>
<dbReference type="PROSITE" id="PS50294">
    <property type="entry name" value="WD_REPEATS_REGION"/>
    <property type="match status" value="5"/>
</dbReference>
<dbReference type="Pfam" id="PF00439">
    <property type="entry name" value="Bromodomain"/>
    <property type="match status" value="2"/>
</dbReference>
<feature type="compositionally biased region" description="Low complexity" evidence="6">
    <location>
        <begin position="1475"/>
        <end position="1488"/>
    </location>
</feature>
<reference evidence="8" key="1">
    <citation type="submission" date="2025-05" db="UniProtKB">
        <authorList>
            <consortium name="EnsemblMetazoa"/>
        </authorList>
    </citation>
    <scope>IDENTIFICATION</scope>
</reference>
<feature type="compositionally biased region" description="Polar residues" evidence="6">
    <location>
        <begin position="1437"/>
        <end position="1450"/>
    </location>
</feature>
<feature type="compositionally biased region" description="Basic residues" evidence="6">
    <location>
        <begin position="1542"/>
        <end position="1554"/>
    </location>
</feature>
<dbReference type="InterPro" id="IPR036427">
    <property type="entry name" value="Bromodomain-like_sf"/>
</dbReference>